<reference evidence="10" key="1">
    <citation type="journal article" date="2022" name="Toxins">
        <title>Genomic Analysis of Sphingopyxis sp. USTB-05 for Biodegrading Cyanobacterial Hepatotoxins.</title>
        <authorList>
            <person name="Liu C."/>
            <person name="Xu Q."/>
            <person name="Zhao Z."/>
            <person name="Zhang H."/>
            <person name="Liu X."/>
            <person name="Yin C."/>
            <person name="Liu Y."/>
            <person name="Yan H."/>
        </authorList>
    </citation>
    <scope>NUCLEOTIDE SEQUENCE</scope>
    <source>
        <strain evidence="10">NBD5</strain>
    </source>
</reference>
<dbReference type="EC" id="2.7.1.12" evidence="3 9"/>
<dbReference type="EMBL" id="CP084930">
    <property type="protein sequence ID" value="USI74565.1"/>
    <property type="molecule type" value="Genomic_DNA"/>
</dbReference>
<comment type="pathway">
    <text evidence="1">Carbohydrate acid metabolism.</text>
</comment>
<evidence type="ECO:0000256" key="8">
    <source>
        <dbReference type="ARBA" id="ARBA00048090"/>
    </source>
</evidence>
<dbReference type="Proteomes" id="UP001056937">
    <property type="component" value="Chromosome 1"/>
</dbReference>
<protein>
    <recommendedName>
        <fullName evidence="3 9">Gluconokinase</fullName>
        <ecNumber evidence="3 9">2.7.1.12</ecNumber>
    </recommendedName>
</protein>
<comment type="catalytic activity">
    <reaction evidence="8 9">
        <text>D-gluconate + ATP = 6-phospho-D-gluconate + ADP + H(+)</text>
        <dbReference type="Rhea" id="RHEA:19433"/>
        <dbReference type="ChEBI" id="CHEBI:15378"/>
        <dbReference type="ChEBI" id="CHEBI:18391"/>
        <dbReference type="ChEBI" id="CHEBI:30616"/>
        <dbReference type="ChEBI" id="CHEBI:58759"/>
        <dbReference type="ChEBI" id="CHEBI:456216"/>
        <dbReference type="EC" id="2.7.1.12"/>
    </reaction>
</comment>
<sequence>MGVSGSGKSTLGAALAARLACPFLEGDSFHAPEAVAKMRGGEPLTDEDRWPWLDRLGAALDQAVRAEGLAIAACSALKRAYRTRLEAAIAAPVAFLLLDVARDELAARLERRTDHYMPKSLLDSQLATLERPDADEPALVLDSTRPPEALAARAVEWLAGAAVR</sequence>
<dbReference type="InterPro" id="IPR006001">
    <property type="entry name" value="Therm_gnt_kin"/>
</dbReference>
<evidence type="ECO:0000256" key="1">
    <source>
        <dbReference type="ARBA" id="ARBA00004761"/>
    </source>
</evidence>
<dbReference type="PANTHER" id="PTHR43442:SF3">
    <property type="entry name" value="GLUCONOKINASE-RELATED"/>
    <property type="match status" value="1"/>
</dbReference>
<evidence type="ECO:0000256" key="5">
    <source>
        <dbReference type="ARBA" id="ARBA00022741"/>
    </source>
</evidence>
<evidence type="ECO:0000256" key="9">
    <source>
        <dbReference type="RuleBase" id="RU363066"/>
    </source>
</evidence>
<dbReference type="SUPFAM" id="SSF52540">
    <property type="entry name" value="P-loop containing nucleoside triphosphate hydrolases"/>
    <property type="match status" value="1"/>
</dbReference>
<evidence type="ECO:0000256" key="3">
    <source>
        <dbReference type="ARBA" id="ARBA00012054"/>
    </source>
</evidence>
<keyword evidence="11" id="KW-1185">Reference proteome</keyword>
<evidence type="ECO:0000256" key="4">
    <source>
        <dbReference type="ARBA" id="ARBA00022679"/>
    </source>
</evidence>
<evidence type="ECO:0000256" key="6">
    <source>
        <dbReference type="ARBA" id="ARBA00022777"/>
    </source>
</evidence>
<dbReference type="PANTHER" id="PTHR43442">
    <property type="entry name" value="GLUCONOKINASE-RELATED"/>
    <property type="match status" value="1"/>
</dbReference>
<keyword evidence="7 9" id="KW-0067">ATP-binding</keyword>
<dbReference type="InterPro" id="IPR027417">
    <property type="entry name" value="P-loop_NTPase"/>
</dbReference>
<keyword evidence="5 9" id="KW-0547">Nucleotide-binding</keyword>
<evidence type="ECO:0000313" key="10">
    <source>
        <dbReference type="EMBL" id="USI74565.1"/>
    </source>
</evidence>
<name>A0ABY4XCF1_9SPHN</name>
<dbReference type="NCBIfam" id="TIGR01313">
    <property type="entry name" value="therm_gnt_kin"/>
    <property type="match status" value="1"/>
</dbReference>
<evidence type="ECO:0000313" key="11">
    <source>
        <dbReference type="Proteomes" id="UP001056937"/>
    </source>
</evidence>
<organism evidence="10 11">
    <name type="scientific">Sphingomonas morindae</name>
    <dbReference type="NCBI Taxonomy" id="1541170"/>
    <lineage>
        <taxon>Bacteria</taxon>
        <taxon>Pseudomonadati</taxon>
        <taxon>Pseudomonadota</taxon>
        <taxon>Alphaproteobacteria</taxon>
        <taxon>Sphingomonadales</taxon>
        <taxon>Sphingomonadaceae</taxon>
        <taxon>Sphingomonas</taxon>
    </lineage>
</organism>
<gene>
    <name evidence="10" type="ORF">LHA26_11705</name>
</gene>
<keyword evidence="4 9" id="KW-0808">Transferase</keyword>
<evidence type="ECO:0000256" key="7">
    <source>
        <dbReference type="ARBA" id="ARBA00022840"/>
    </source>
</evidence>
<dbReference type="Pfam" id="PF13671">
    <property type="entry name" value="AAA_33"/>
    <property type="match status" value="1"/>
</dbReference>
<comment type="similarity">
    <text evidence="2 9">Belongs to the gluconokinase GntK/GntV family.</text>
</comment>
<dbReference type="CDD" id="cd02021">
    <property type="entry name" value="GntK"/>
    <property type="match status" value="1"/>
</dbReference>
<evidence type="ECO:0000256" key="2">
    <source>
        <dbReference type="ARBA" id="ARBA00008420"/>
    </source>
</evidence>
<proteinExistence type="inferred from homology"/>
<dbReference type="Gene3D" id="3.40.50.300">
    <property type="entry name" value="P-loop containing nucleotide triphosphate hydrolases"/>
    <property type="match status" value="1"/>
</dbReference>
<accession>A0ABY4XCF1</accession>
<keyword evidence="6 9" id="KW-0418">Kinase</keyword>